<dbReference type="InterPro" id="IPR052917">
    <property type="entry name" value="Stress-Dev_Protein"/>
</dbReference>
<proteinExistence type="predicted"/>
<feature type="domain" description="General stress protein FMN-binding split barrel" evidence="1">
    <location>
        <begin position="13"/>
        <end position="157"/>
    </location>
</feature>
<dbReference type="PANTHER" id="PTHR34818">
    <property type="entry name" value="PROTEIN BLI-3"/>
    <property type="match status" value="1"/>
</dbReference>
<reference evidence="2 3" key="1">
    <citation type="journal article" date="2019" name="Environ. Microbiol.">
        <title>Species interactions and distinct microbial communities in high Arctic permafrost affected cryosols are associated with the CH4 and CO2 gas fluxes.</title>
        <authorList>
            <person name="Altshuler I."/>
            <person name="Hamel J."/>
            <person name="Turney S."/>
            <person name="Magnuson E."/>
            <person name="Levesque R."/>
            <person name="Greer C."/>
            <person name="Whyte L.G."/>
        </authorList>
    </citation>
    <scope>NUCLEOTIDE SEQUENCE [LARGE SCALE GENOMIC DNA]</scope>
    <source>
        <strain evidence="2 3">42</strain>
    </source>
</reference>
<dbReference type="SUPFAM" id="SSF50475">
    <property type="entry name" value="FMN-binding split barrel"/>
    <property type="match status" value="1"/>
</dbReference>
<evidence type="ECO:0000313" key="2">
    <source>
        <dbReference type="EMBL" id="TPG45137.1"/>
    </source>
</evidence>
<comment type="caution">
    <text evidence="2">The sequence shown here is derived from an EMBL/GenBank/DDBJ whole genome shotgun (WGS) entry which is preliminary data.</text>
</comment>
<dbReference type="EMBL" id="RCZH01000001">
    <property type="protein sequence ID" value="TPG45137.1"/>
    <property type="molecule type" value="Genomic_DNA"/>
</dbReference>
<name>A0A502F5E9_9FLAO</name>
<dbReference type="AlphaFoldDB" id="A0A502F5E9"/>
<gene>
    <name evidence="2" type="ORF">EAH81_00600</name>
</gene>
<dbReference type="Pfam" id="PF16242">
    <property type="entry name" value="Pyrid_ox_like"/>
    <property type="match status" value="1"/>
</dbReference>
<dbReference type="Proteomes" id="UP000319700">
    <property type="component" value="Unassembled WGS sequence"/>
</dbReference>
<keyword evidence="3" id="KW-1185">Reference proteome</keyword>
<accession>A0A502F5E9</accession>
<sequence>MGDHKDLTNEFAVDKIKDLAENIKTCMFCTYNEFRLLSRPMSVQKIDDLGQLWFLSDRNSSQNAEITLNPTVEIFFSEPHDKFLTLHGTASISYDPEIIKELYSPIVKVWMPGGEDDPNLSVIKVVPEDGYYWNNKNGKMTAIAKMAVALVSGKTMDDGIEGNLNLQN</sequence>
<dbReference type="InterPro" id="IPR012349">
    <property type="entry name" value="Split_barrel_FMN-bd"/>
</dbReference>
<organism evidence="2 3">
    <name type="scientific">Flavobacterium pectinovorum</name>
    <dbReference type="NCBI Taxonomy" id="29533"/>
    <lineage>
        <taxon>Bacteria</taxon>
        <taxon>Pseudomonadati</taxon>
        <taxon>Bacteroidota</taxon>
        <taxon>Flavobacteriia</taxon>
        <taxon>Flavobacteriales</taxon>
        <taxon>Flavobacteriaceae</taxon>
        <taxon>Flavobacterium</taxon>
    </lineage>
</organism>
<evidence type="ECO:0000259" key="1">
    <source>
        <dbReference type="Pfam" id="PF16242"/>
    </source>
</evidence>
<dbReference type="Gene3D" id="2.30.110.10">
    <property type="entry name" value="Electron Transport, Fmn-binding Protein, Chain A"/>
    <property type="match status" value="1"/>
</dbReference>
<protein>
    <submittedName>
        <fullName evidence="2">General stress protein</fullName>
    </submittedName>
</protein>
<dbReference type="PANTHER" id="PTHR34818:SF1">
    <property type="entry name" value="PROTEIN BLI-3"/>
    <property type="match status" value="1"/>
</dbReference>
<dbReference type="InterPro" id="IPR038725">
    <property type="entry name" value="YdaG_split_barrel_FMN-bd"/>
</dbReference>
<dbReference type="OrthoDB" id="1432662at2"/>
<dbReference type="RefSeq" id="WP_140502417.1">
    <property type="nucleotide sequence ID" value="NZ_RCZH01000001.1"/>
</dbReference>
<evidence type="ECO:0000313" key="3">
    <source>
        <dbReference type="Proteomes" id="UP000319700"/>
    </source>
</evidence>
<dbReference type="STRING" id="29533.SAMN05444387_0823"/>